<sequence length="108" mass="11016">MDPPLCCSRRALEVRLEPRGTWEPKDTRYHIHGPVGASLLLFQLVDGGCCGCLGTRRLLGGPCGAQGAKGPAGIRGQVGFQGFPGPRGAAGPQGPEVGAEAGVGRGQP</sequence>
<dbReference type="Proteomes" id="UP000694405">
    <property type="component" value="Chromosome 11"/>
</dbReference>
<organism evidence="2 3">
    <name type="scientific">Melopsittacus undulatus</name>
    <name type="common">Budgerigar</name>
    <name type="synonym">Psittacus undulatus</name>
    <dbReference type="NCBI Taxonomy" id="13146"/>
    <lineage>
        <taxon>Eukaryota</taxon>
        <taxon>Metazoa</taxon>
        <taxon>Chordata</taxon>
        <taxon>Craniata</taxon>
        <taxon>Vertebrata</taxon>
        <taxon>Euteleostomi</taxon>
        <taxon>Archelosauria</taxon>
        <taxon>Archosauria</taxon>
        <taxon>Dinosauria</taxon>
        <taxon>Saurischia</taxon>
        <taxon>Theropoda</taxon>
        <taxon>Coelurosauria</taxon>
        <taxon>Aves</taxon>
        <taxon>Neognathae</taxon>
        <taxon>Neoaves</taxon>
        <taxon>Telluraves</taxon>
        <taxon>Australaves</taxon>
        <taxon>Psittaciformes</taxon>
        <taxon>Psittaculidae</taxon>
        <taxon>Melopsittacus</taxon>
    </lineage>
</organism>
<evidence type="ECO:0000313" key="2">
    <source>
        <dbReference type="Ensembl" id="ENSMUNP00000024442.1"/>
    </source>
</evidence>
<dbReference type="AlphaFoldDB" id="A0A8V5G6G7"/>
<feature type="compositionally biased region" description="Low complexity" evidence="1">
    <location>
        <begin position="80"/>
        <end position="95"/>
    </location>
</feature>
<evidence type="ECO:0000313" key="3">
    <source>
        <dbReference type="Proteomes" id="UP000694405"/>
    </source>
</evidence>
<accession>A0A8V5G6G7</accession>
<keyword evidence="3" id="KW-1185">Reference proteome</keyword>
<reference evidence="2" key="1">
    <citation type="submission" date="2020-03" db="EMBL/GenBank/DDBJ databases">
        <title>Melopsittacus undulatus (budgerigar) genome, bMelUnd1, maternal haplotype with Z.</title>
        <authorList>
            <person name="Gedman G."/>
            <person name="Mountcastle J."/>
            <person name="Haase B."/>
            <person name="Formenti G."/>
            <person name="Wright T."/>
            <person name="Apodaca J."/>
            <person name="Pelan S."/>
            <person name="Chow W."/>
            <person name="Rhie A."/>
            <person name="Howe K."/>
            <person name="Fedrigo O."/>
            <person name="Jarvis E.D."/>
        </authorList>
    </citation>
    <scope>NUCLEOTIDE SEQUENCE [LARGE SCALE GENOMIC DNA]</scope>
</reference>
<feature type="region of interest" description="Disordered" evidence="1">
    <location>
        <begin position="76"/>
        <end position="108"/>
    </location>
</feature>
<protein>
    <submittedName>
        <fullName evidence="2">Uncharacterized protein</fullName>
    </submittedName>
</protein>
<proteinExistence type="predicted"/>
<reference evidence="2" key="2">
    <citation type="submission" date="2025-08" db="UniProtKB">
        <authorList>
            <consortium name="Ensembl"/>
        </authorList>
    </citation>
    <scope>IDENTIFICATION</scope>
</reference>
<reference evidence="2" key="3">
    <citation type="submission" date="2025-09" db="UniProtKB">
        <authorList>
            <consortium name="Ensembl"/>
        </authorList>
    </citation>
    <scope>IDENTIFICATION</scope>
</reference>
<dbReference type="Ensembl" id="ENSMUNT00000030113.1">
    <property type="protein sequence ID" value="ENSMUNP00000024442.1"/>
    <property type="gene ID" value="ENSMUNG00000018003.1"/>
</dbReference>
<name>A0A8V5G6G7_MELUD</name>
<evidence type="ECO:0000256" key="1">
    <source>
        <dbReference type="SAM" id="MobiDB-lite"/>
    </source>
</evidence>